<dbReference type="Proteomes" id="UP000275846">
    <property type="component" value="Unassembled WGS sequence"/>
</dbReference>
<dbReference type="SUPFAM" id="SSF56112">
    <property type="entry name" value="Protein kinase-like (PK-like)"/>
    <property type="match status" value="1"/>
</dbReference>
<evidence type="ECO:0000256" key="18">
    <source>
        <dbReference type="ARBA" id="ARBA00074971"/>
    </source>
</evidence>
<evidence type="ECO:0000256" key="4">
    <source>
        <dbReference type="ARBA" id="ARBA00012513"/>
    </source>
</evidence>
<dbReference type="PROSITE" id="PS00107">
    <property type="entry name" value="PROTEIN_KINASE_ATP"/>
    <property type="match status" value="1"/>
</dbReference>
<feature type="compositionally biased region" description="Polar residues" evidence="21">
    <location>
        <begin position="1166"/>
        <end position="1176"/>
    </location>
</feature>
<dbReference type="OrthoDB" id="193931at2759"/>
<reference evidence="23 24" key="2">
    <citation type="submission" date="2018-11" db="EMBL/GenBank/DDBJ databases">
        <authorList>
            <consortium name="Pathogen Informatics"/>
        </authorList>
    </citation>
    <scope>NUCLEOTIDE SEQUENCE [LARGE SCALE GENOMIC DNA]</scope>
    <source>
        <strain evidence="23 24">NST_G2</strain>
    </source>
</reference>
<accession>A0A183SUT7</accession>
<feature type="domain" description="Protein kinase" evidence="22">
    <location>
        <begin position="20"/>
        <end position="273"/>
    </location>
</feature>
<dbReference type="GO" id="GO:0004674">
    <property type="term" value="F:protein serine/threonine kinase activity"/>
    <property type="evidence" value="ECO:0007669"/>
    <property type="project" value="UniProtKB-KW"/>
</dbReference>
<evidence type="ECO:0000256" key="1">
    <source>
        <dbReference type="ARBA" id="ARBA00001946"/>
    </source>
</evidence>
<sequence>MAQYRRFFEDTQETKVAGLYDLGPTIGKGHYAVVKLARHVFTGESVAVKVIDKTRLDQVSREHLFQEVVCMKLVQHPNVVRLYEVIDTVNKLYLVLELGDGGDLYDYIMKHENGLSEHLAKRYFRQIVTAISYCHNLHVVHRDLKPENVVFFEQLGVVKLTDFGFSNQFVPGKNLETACGSLAYSAPEILLGNSYDAPKVDIWSLGVILYMLVCGHLPFEEANDSETLTKIMDCEYQLPPHLSPACCNLISRLLIRDPAKRALLDEILQDDWLRLDGDELPIDLFSVPLISQEHLTFEDHMEILNKMASGGLASVDEIQMTLNRNEYSYISATYYLLAERKLKRNYIEEYKQLSAQAKMIEQTYMQRTSTAATGGALMPTNVNTVPSLNSNSKPFGAVAVLPKSISASLAASGAEERLRRFSMILEDEEEDAAEQEVSAALRTTTPTLADELVVVGETSDEALMDEEQEELEAVVSLACVRSELMDQNQEMQSVAAPAATAMAVTDLRSLCLETDHHRYIPRFTSRPSSRLDTPSMAGDLSEHVNSESSLAGAATATTSGAPLLADLRKSTASSHSLVLSRHVKRPLRPLISVKSSPQLLKYIAEEDWQVAPPAAAGTMTFEPPDDDAISPLGQITIRQNNSLNVNCSLEYPPSKTSHLPPLSKNALSTLHTKVASNSMPRARSPPWSRKSHSSSVANFGSSSVSSRPSSGMNWMPAPERRRRASVSSLLASSQPQNVPSSVGSTSLFFASRHTPNNSFYFRTPTMLRNRDRRRSGPPGFSVFFLGQHLGLNVQSGLENVCANNSNNAGSPFARISVNLGSSRSSLEASDREQSVLNDVPVHRPPTFAAPPTNMAILRENPTEEGDEKMSTLQRGFRTSCQSAPSLLDNMPVNTNTSASTLPLSTSPPRISSACDFQVAPAHTVVTTINTQVCTPIREEEDENRTLSSPTNTIEGVADSQDNQHAPLFTPVSKALSANVAPLLSSPRRSLQPCTSATEPYLRGAMSNHRLGSSTWVSRLRNNSTKGVSGAPNAISSQLTASNFSLSSLAGGLLDSRHMMDIIRSTFELQIQSKRRSCLPRMHMVSSFDTAEQYSMHNGGHLIALSTAPTRTAPPIVTPSLSMVRSLTLINSNGGLPAGHLKYTSASLHSSRHFRNFPTLMGHFRSRQSSASPNSPGAQPPTTSPAHPLATEDVFCLGNNDCCATCRLTNGSTIGLFHPDCADGYASSDSLAATEVNGWSKRKYQPSVYSLPSHSRLRQSSFASSAATKHRVAQEREAEVEEACRRDSSCDTSSPPVSICPAAPNRCVLDSSDSHQHLIGSPGRAKHSAALAVGRRLKRKKRFHGPFRVSFPCQAARVKSTAILPAPLSCGGCRVGDISSTGAIVTEPVVPSTRRPQHSPRHRLSCCRIS</sequence>
<evidence type="ECO:0000256" key="8">
    <source>
        <dbReference type="ARBA" id="ARBA00022679"/>
    </source>
</evidence>
<dbReference type="InterPro" id="IPR011009">
    <property type="entry name" value="Kinase-like_dom_sf"/>
</dbReference>
<evidence type="ECO:0000256" key="9">
    <source>
        <dbReference type="ARBA" id="ARBA00022723"/>
    </source>
</evidence>
<evidence type="ECO:0000256" key="12">
    <source>
        <dbReference type="ARBA" id="ARBA00022840"/>
    </source>
</evidence>
<dbReference type="WBParaSite" id="SSLN_0000828901-mRNA-1">
    <property type="protein sequence ID" value="SSLN_0000828901-mRNA-1"/>
    <property type="gene ID" value="SSLN_0000828901"/>
</dbReference>
<evidence type="ECO:0000256" key="5">
    <source>
        <dbReference type="ARBA" id="ARBA00022481"/>
    </source>
</evidence>
<feature type="region of interest" description="Disordered" evidence="21">
    <location>
        <begin position="676"/>
        <end position="721"/>
    </location>
</feature>
<dbReference type="FunFam" id="3.30.200.20:FF:000003">
    <property type="entry name" value="Non-specific serine/threonine protein kinase"/>
    <property type="match status" value="1"/>
</dbReference>
<evidence type="ECO:0000256" key="17">
    <source>
        <dbReference type="ARBA" id="ARBA00054738"/>
    </source>
</evidence>
<evidence type="ECO:0000256" key="15">
    <source>
        <dbReference type="ARBA" id="ARBA00047899"/>
    </source>
</evidence>
<dbReference type="GO" id="GO:0005737">
    <property type="term" value="C:cytoplasm"/>
    <property type="evidence" value="ECO:0007669"/>
    <property type="project" value="TreeGrafter"/>
</dbReference>
<dbReference type="InterPro" id="IPR000719">
    <property type="entry name" value="Prot_kinase_dom"/>
</dbReference>
<evidence type="ECO:0000256" key="11">
    <source>
        <dbReference type="ARBA" id="ARBA00022777"/>
    </source>
</evidence>
<keyword evidence="5" id="KW-0488">Methylation</keyword>
<organism evidence="25">
    <name type="scientific">Schistocephalus solidus</name>
    <name type="common">Tapeworm</name>
    <dbReference type="NCBI Taxonomy" id="70667"/>
    <lineage>
        <taxon>Eukaryota</taxon>
        <taxon>Metazoa</taxon>
        <taxon>Spiralia</taxon>
        <taxon>Lophotrochozoa</taxon>
        <taxon>Platyhelminthes</taxon>
        <taxon>Cestoda</taxon>
        <taxon>Eucestoda</taxon>
        <taxon>Diphyllobothriidea</taxon>
        <taxon>Diphyllobothriidae</taxon>
        <taxon>Schistocephalus</taxon>
    </lineage>
</organism>
<dbReference type="GO" id="GO:0005634">
    <property type="term" value="C:nucleus"/>
    <property type="evidence" value="ECO:0007669"/>
    <property type="project" value="UniProtKB-SubCell"/>
</dbReference>
<evidence type="ECO:0000256" key="14">
    <source>
        <dbReference type="ARBA" id="ARBA00023242"/>
    </source>
</evidence>
<comment type="catalytic activity">
    <reaction evidence="16">
        <text>L-seryl-[protein] + ATP = O-phospho-L-seryl-[protein] + ADP + H(+)</text>
        <dbReference type="Rhea" id="RHEA:17989"/>
        <dbReference type="Rhea" id="RHEA-COMP:9863"/>
        <dbReference type="Rhea" id="RHEA-COMP:11604"/>
        <dbReference type="ChEBI" id="CHEBI:15378"/>
        <dbReference type="ChEBI" id="CHEBI:29999"/>
        <dbReference type="ChEBI" id="CHEBI:30616"/>
        <dbReference type="ChEBI" id="CHEBI:83421"/>
        <dbReference type="ChEBI" id="CHEBI:456216"/>
        <dbReference type="EC" id="2.7.11.1"/>
    </reaction>
</comment>
<dbReference type="EMBL" id="UYSU01034413">
    <property type="protein sequence ID" value="VDL94370.1"/>
    <property type="molecule type" value="Genomic_DNA"/>
</dbReference>
<comment type="subcellular location">
    <subcellularLocation>
        <location evidence="2">Nucleus</location>
    </subcellularLocation>
</comment>
<evidence type="ECO:0000256" key="16">
    <source>
        <dbReference type="ARBA" id="ARBA00048679"/>
    </source>
</evidence>
<evidence type="ECO:0000256" key="2">
    <source>
        <dbReference type="ARBA" id="ARBA00004123"/>
    </source>
</evidence>
<dbReference type="GO" id="GO:0035556">
    <property type="term" value="P:intracellular signal transduction"/>
    <property type="evidence" value="ECO:0007669"/>
    <property type="project" value="TreeGrafter"/>
</dbReference>
<comment type="cofactor">
    <cofactor evidence="1">
        <name>Mg(2+)</name>
        <dbReference type="ChEBI" id="CHEBI:18420"/>
    </cofactor>
</comment>
<keyword evidence="13" id="KW-0460">Magnesium</keyword>
<dbReference type="PROSITE" id="PS00108">
    <property type="entry name" value="PROTEIN_KINASE_ST"/>
    <property type="match status" value="1"/>
</dbReference>
<evidence type="ECO:0000256" key="7">
    <source>
        <dbReference type="ARBA" id="ARBA00022553"/>
    </source>
</evidence>
<keyword evidence="14" id="KW-0539">Nucleus</keyword>
<feature type="region of interest" description="Disordered" evidence="21">
    <location>
        <begin position="1164"/>
        <end position="1185"/>
    </location>
</feature>
<dbReference type="InterPro" id="IPR017441">
    <property type="entry name" value="Protein_kinase_ATP_BS"/>
</dbReference>
<evidence type="ECO:0000256" key="3">
    <source>
        <dbReference type="ARBA" id="ARBA00006692"/>
    </source>
</evidence>
<dbReference type="InterPro" id="IPR008271">
    <property type="entry name" value="Ser/Thr_kinase_AS"/>
</dbReference>
<dbReference type="PANTHER" id="PTHR24346">
    <property type="entry name" value="MAP/MICROTUBULE AFFINITY-REGULATING KINASE"/>
    <property type="match status" value="1"/>
</dbReference>
<keyword evidence="8" id="KW-0808">Transferase</keyword>
<feature type="region of interest" description="Disordered" evidence="21">
    <location>
        <begin position="523"/>
        <end position="544"/>
    </location>
</feature>
<comment type="function">
    <text evidence="17">May play a role in hematopoietic cell proliferation or differentiation. Potential mediator of neuronal apoptosis.</text>
</comment>
<keyword evidence="9" id="KW-0479">Metal-binding</keyword>
<dbReference type="CDD" id="cd14074">
    <property type="entry name" value="STKc_SNRK"/>
    <property type="match status" value="1"/>
</dbReference>
<proteinExistence type="inferred from homology"/>
<keyword evidence="12 20" id="KW-0067">ATP-binding</keyword>
<dbReference type="Gene3D" id="1.10.510.10">
    <property type="entry name" value="Transferase(Phosphotransferase) domain 1"/>
    <property type="match status" value="1"/>
</dbReference>
<dbReference type="CDD" id="cd14339">
    <property type="entry name" value="UBA_SNRK"/>
    <property type="match status" value="1"/>
</dbReference>
<evidence type="ECO:0000256" key="6">
    <source>
        <dbReference type="ARBA" id="ARBA00022527"/>
    </source>
</evidence>
<evidence type="ECO:0000259" key="22">
    <source>
        <dbReference type="PROSITE" id="PS50011"/>
    </source>
</evidence>
<evidence type="ECO:0000313" key="23">
    <source>
        <dbReference type="EMBL" id="VDL94370.1"/>
    </source>
</evidence>
<dbReference type="PANTHER" id="PTHR24346:SF45">
    <property type="entry name" value="PROTEIN KINASE DOMAIN-CONTAINING PROTEIN"/>
    <property type="match status" value="1"/>
</dbReference>
<evidence type="ECO:0000256" key="21">
    <source>
        <dbReference type="SAM" id="MobiDB-lite"/>
    </source>
</evidence>
<keyword evidence="10 20" id="KW-0547">Nucleotide-binding</keyword>
<dbReference type="GO" id="GO:0046872">
    <property type="term" value="F:metal ion binding"/>
    <property type="evidence" value="ECO:0007669"/>
    <property type="project" value="UniProtKB-KW"/>
</dbReference>
<name>A0A183SUT7_SCHSO</name>
<evidence type="ECO:0000256" key="19">
    <source>
        <dbReference type="ARBA" id="ARBA00077142"/>
    </source>
</evidence>
<feature type="compositionally biased region" description="Low complexity" evidence="21">
    <location>
        <begin position="684"/>
        <end position="710"/>
    </location>
</feature>
<keyword evidence="6" id="KW-0723">Serine/threonine-protein kinase</keyword>
<reference evidence="25" key="1">
    <citation type="submission" date="2016-06" db="UniProtKB">
        <authorList>
            <consortium name="WormBaseParasite"/>
        </authorList>
    </citation>
    <scope>IDENTIFICATION</scope>
</reference>
<feature type="binding site" evidence="20">
    <location>
        <position position="49"/>
    </location>
    <ligand>
        <name>ATP</name>
        <dbReference type="ChEBI" id="CHEBI:30616"/>
    </ligand>
</feature>
<evidence type="ECO:0000256" key="10">
    <source>
        <dbReference type="ARBA" id="ARBA00022741"/>
    </source>
</evidence>
<evidence type="ECO:0000256" key="13">
    <source>
        <dbReference type="ARBA" id="ARBA00022842"/>
    </source>
</evidence>
<evidence type="ECO:0000256" key="20">
    <source>
        <dbReference type="PROSITE-ProRule" id="PRU10141"/>
    </source>
</evidence>
<dbReference type="EC" id="2.7.11.1" evidence="4"/>
<comment type="catalytic activity">
    <reaction evidence="15">
        <text>L-threonyl-[protein] + ATP = O-phospho-L-threonyl-[protein] + ADP + H(+)</text>
        <dbReference type="Rhea" id="RHEA:46608"/>
        <dbReference type="Rhea" id="RHEA-COMP:11060"/>
        <dbReference type="Rhea" id="RHEA-COMP:11605"/>
        <dbReference type="ChEBI" id="CHEBI:15378"/>
        <dbReference type="ChEBI" id="CHEBI:30013"/>
        <dbReference type="ChEBI" id="CHEBI:30616"/>
        <dbReference type="ChEBI" id="CHEBI:61977"/>
        <dbReference type="ChEBI" id="CHEBI:456216"/>
        <dbReference type="EC" id="2.7.11.1"/>
    </reaction>
</comment>
<keyword evidence="11" id="KW-0418">Kinase</keyword>
<protein>
    <recommendedName>
        <fullName evidence="18">SNF-related serine/threonine-protein kinase</fullName>
        <ecNumber evidence="4">2.7.11.1</ecNumber>
    </recommendedName>
    <alternativeName>
        <fullName evidence="19">SNF1-related kinase</fullName>
    </alternativeName>
</protein>
<comment type="similarity">
    <text evidence="3">Belongs to the protein kinase superfamily. CAMK Ser/Thr protein kinase family.</text>
</comment>
<dbReference type="PROSITE" id="PS50011">
    <property type="entry name" value="PROTEIN_KINASE_DOM"/>
    <property type="match status" value="1"/>
</dbReference>
<gene>
    <name evidence="23" type="ORF">SSLN_LOCUS7985</name>
</gene>
<evidence type="ECO:0000313" key="24">
    <source>
        <dbReference type="Proteomes" id="UP000275846"/>
    </source>
</evidence>
<dbReference type="Pfam" id="PF00069">
    <property type="entry name" value="Pkinase"/>
    <property type="match status" value="1"/>
</dbReference>
<keyword evidence="24" id="KW-1185">Reference proteome</keyword>
<dbReference type="GO" id="GO:0005524">
    <property type="term" value="F:ATP binding"/>
    <property type="evidence" value="ECO:0007669"/>
    <property type="project" value="UniProtKB-UniRule"/>
</dbReference>
<dbReference type="SMART" id="SM00220">
    <property type="entry name" value="S_TKc"/>
    <property type="match status" value="1"/>
</dbReference>
<keyword evidence="7" id="KW-0597">Phosphoprotein</keyword>
<dbReference type="FunFam" id="1.10.510.10:FF:000166">
    <property type="entry name" value="SNF-related serine/threonine-protein kinase"/>
    <property type="match status" value="1"/>
</dbReference>
<evidence type="ECO:0000313" key="25">
    <source>
        <dbReference type="WBParaSite" id="SSLN_0000828901-mRNA-1"/>
    </source>
</evidence>